<dbReference type="RefSeq" id="XP_012929452.1">
    <property type="nucleotide sequence ID" value="XM_013073998.2"/>
</dbReference>
<evidence type="ECO:0000313" key="26">
    <source>
        <dbReference type="Proteomes" id="UP000694906"/>
    </source>
</evidence>
<dbReference type="AlphaFoldDB" id="A0A0N8ET68"/>
<evidence type="ECO:0000256" key="19">
    <source>
        <dbReference type="ARBA" id="ARBA00065640"/>
    </source>
</evidence>
<keyword evidence="14" id="KW-0862">Zinc</keyword>
<feature type="compositionally biased region" description="Basic and acidic residues" evidence="22">
    <location>
        <begin position="359"/>
        <end position="376"/>
    </location>
</feature>
<dbReference type="Proteomes" id="UP000694906">
    <property type="component" value="Unplaced"/>
</dbReference>
<comment type="subunit">
    <text evidence="19">Interacts with LIG4. Interacts with PARP1. Interacts with XRCC4. Interacts (via KBM motif) with XRCC5 and XRCC6; promoting recruitment to DNA damage sites. Interacts with XRCC1. Interacts (via C-terminal disordered region) with histones; interacts with histone H2A, H2B and H3-H4.</text>
</comment>
<keyword evidence="11" id="KW-0013">ADP-ribosylation</keyword>
<protein>
    <recommendedName>
        <fullName evidence="20">Aprataxin and PNK-like factor</fullName>
    </recommendedName>
    <alternativeName>
        <fullName evidence="21">Apurinic-apyrimidinic endonuclease APLF</fullName>
    </alternativeName>
</protein>
<dbReference type="GO" id="GO:0008408">
    <property type="term" value="F:3'-5' exonuclease activity"/>
    <property type="evidence" value="ECO:0007669"/>
    <property type="project" value="InterPro"/>
</dbReference>
<evidence type="ECO:0000256" key="8">
    <source>
        <dbReference type="ARBA" id="ARBA00022737"/>
    </source>
</evidence>
<dbReference type="GO" id="GO:0003906">
    <property type="term" value="F:DNA-(apurinic or apyrimidinic site) endonuclease activity"/>
    <property type="evidence" value="ECO:0007669"/>
    <property type="project" value="InterPro"/>
</dbReference>
<evidence type="ECO:0000256" key="13">
    <source>
        <dbReference type="ARBA" id="ARBA00022801"/>
    </source>
</evidence>
<organism evidence="25">
    <name type="scientific">Heterocephalus glaber</name>
    <name type="common">Naked mole rat</name>
    <dbReference type="NCBI Taxonomy" id="10181"/>
    <lineage>
        <taxon>Eukaryota</taxon>
        <taxon>Metazoa</taxon>
        <taxon>Chordata</taxon>
        <taxon>Craniata</taxon>
        <taxon>Vertebrata</taxon>
        <taxon>Euteleostomi</taxon>
        <taxon>Mammalia</taxon>
        <taxon>Eutheria</taxon>
        <taxon>Euarchontoglires</taxon>
        <taxon>Glires</taxon>
        <taxon>Rodentia</taxon>
        <taxon>Hystricomorpha</taxon>
        <taxon>Bathyergidae</taxon>
        <taxon>Heterocephalus</taxon>
    </lineage>
</organism>
<evidence type="ECO:0000313" key="27">
    <source>
        <dbReference type="RefSeq" id="XP_012929452.1"/>
    </source>
</evidence>
<evidence type="ECO:0000313" key="25">
    <source>
        <dbReference type="EMBL" id="JAN98413.1"/>
    </source>
</evidence>
<evidence type="ECO:0000256" key="14">
    <source>
        <dbReference type="ARBA" id="ARBA00022833"/>
    </source>
</evidence>
<keyword evidence="8" id="KW-0677">Repeat</keyword>
<evidence type="ECO:0000256" key="21">
    <source>
        <dbReference type="ARBA" id="ARBA00083724"/>
    </source>
</evidence>
<evidence type="ECO:0000256" key="16">
    <source>
        <dbReference type="ARBA" id="ARBA00023204"/>
    </source>
</evidence>
<keyword evidence="13" id="KW-0378">Hydrolase</keyword>
<dbReference type="Bgee" id="ENSHGLG00000018961">
    <property type="expression patterns" value="Expressed in zone of skin and 10 other cell types or tissues"/>
</dbReference>
<dbReference type="InterPro" id="IPR041388">
    <property type="entry name" value="FHA_2"/>
</dbReference>
<dbReference type="GO" id="GO:0006302">
    <property type="term" value="P:double-strand break repair"/>
    <property type="evidence" value="ECO:0007669"/>
    <property type="project" value="InterPro"/>
</dbReference>
<dbReference type="OrthoDB" id="10256774at2759"/>
<keyword evidence="10" id="KW-0227">DNA damage</keyword>
<dbReference type="CTD" id="200558"/>
<dbReference type="PANTHER" id="PTHR21315">
    <property type="entry name" value="APRATAXIN AND PNK-LIKE FACTOR-RELATED"/>
    <property type="match status" value="1"/>
</dbReference>
<reference evidence="25" key="1">
    <citation type="submission" date="2015-10" db="EMBL/GenBank/DDBJ databases">
        <title>FRAMA: From RNA-seq data to annotated mRNA assemblies.</title>
        <authorList>
            <person name="Bens M."/>
            <person name="Sahm A."/>
            <person name="Jahn N."/>
            <person name="Morhart M."/>
            <person name="Holtze S."/>
            <person name="Hildebrandt T.B."/>
            <person name="Platzer M."/>
            <person name="Szafranski K."/>
        </authorList>
    </citation>
    <scope>NUCLEOTIDE SEQUENCE</scope>
    <source>
        <tissue evidence="25">Skin</tissue>
    </source>
</reference>
<feature type="domain" description="PBZ-type" evidence="23">
    <location>
        <begin position="378"/>
        <end position="403"/>
    </location>
</feature>
<dbReference type="CDD" id="cd22717">
    <property type="entry name" value="FHA_APLF"/>
    <property type="match status" value="1"/>
</dbReference>
<feature type="compositionally biased region" description="Polar residues" evidence="22">
    <location>
        <begin position="232"/>
        <end position="249"/>
    </location>
</feature>
<proteinExistence type="inferred from homology"/>
<name>A0A0N8ET68_HETGA</name>
<evidence type="ECO:0000256" key="4">
    <source>
        <dbReference type="ARBA" id="ARBA00022454"/>
    </source>
</evidence>
<accession>A0A0N8ET68</accession>
<gene>
    <name evidence="25" type="primary">APLF</name>
    <name evidence="27" type="synonym">Aplf</name>
</gene>
<keyword evidence="9" id="KW-0547">Nucleotide-binding</keyword>
<keyword evidence="17" id="KW-0539">Nucleus</keyword>
<evidence type="ECO:0000256" key="12">
    <source>
        <dbReference type="ARBA" id="ARBA00022771"/>
    </source>
</evidence>
<dbReference type="InterPro" id="IPR039253">
    <property type="entry name" value="APLF"/>
</dbReference>
<dbReference type="GeneID" id="101704813"/>
<dbReference type="GO" id="GO:0035861">
    <property type="term" value="C:site of double-strand break"/>
    <property type="evidence" value="ECO:0007669"/>
    <property type="project" value="TreeGrafter"/>
</dbReference>
<dbReference type="FunFam" id="2.60.200.20:FF:000026">
    <property type="entry name" value="Aprataxin and PNKP like factor"/>
    <property type="match status" value="1"/>
</dbReference>
<dbReference type="EMBL" id="GEBF01005219">
    <property type="protein sequence ID" value="JAN98413.1"/>
    <property type="molecule type" value="Transcribed_RNA"/>
</dbReference>
<keyword evidence="26" id="KW-1185">Reference proteome</keyword>
<dbReference type="GO" id="GO:0005634">
    <property type="term" value="C:nucleus"/>
    <property type="evidence" value="ECO:0007669"/>
    <property type="project" value="UniProtKB-SubCell"/>
</dbReference>
<feature type="region of interest" description="Disordered" evidence="22">
    <location>
        <begin position="451"/>
        <end position="498"/>
    </location>
</feature>
<dbReference type="InterPro" id="IPR008984">
    <property type="entry name" value="SMAD_FHA_dom_sf"/>
</dbReference>
<feature type="domain" description="PNK FHA" evidence="24">
    <location>
        <begin position="14"/>
        <end position="62"/>
    </location>
</feature>
<evidence type="ECO:0000256" key="20">
    <source>
        <dbReference type="ARBA" id="ARBA00071713"/>
    </source>
</evidence>
<comment type="similarity">
    <text evidence="18">Belongs to the APLF family.</text>
</comment>
<evidence type="ECO:0000256" key="7">
    <source>
        <dbReference type="ARBA" id="ARBA00022723"/>
    </source>
</evidence>
<dbReference type="GO" id="GO:0008270">
    <property type="term" value="F:zinc ion binding"/>
    <property type="evidence" value="ECO:0007669"/>
    <property type="project" value="UniProtKB-KW"/>
</dbReference>
<keyword evidence="16" id="KW-0234">DNA repair</keyword>
<keyword evidence="12" id="KW-0863">Zinc-finger</keyword>
<feature type="compositionally biased region" description="Polar residues" evidence="22">
    <location>
        <begin position="337"/>
        <end position="358"/>
    </location>
</feature>
<dbReference type="Pfam" id="PF17913">
    <property type="entry name" value="FHA_2"/>
    <property type="match status" value="1"/>
</dbReference>
<evidence type="ECO:0000259" key="24">
    <source>
        <dbReference type="Pfam" id="PF17913"/>
    </source>
</evidence>
<evidence type="ECO:0000256" key="3">
    <source>
        <dbReference type="ARBA" id="ARBA00004514"/>
    </source>
</evidence>
<evidence type="ECO:0000256" key="1">
    <source>
        <dbReference type="ARBA" id="ARBA00004123"/>
    </source>
</evidence>
<evidence type="ECO:0000256" key="11">
    <source>
        <dbReference type="ARBA" id="ARBA00022765"/>
    </source>
</evidence>
<dbReference type="GO" id="GO:0005829">
    <property type="term" value="C:cytosol"/>
    <property type="evidence" value="ECO:0007669"/>
    <property type="project" value="UniProtKB-SubCell"/>
</dbReference>
<dbReference type="Gene3D" id="2.60.200.20">
    <property type="match status" value="1"/>
</dbReference>
<keyword evidence="15" id="KW-0175">Coiled coil</keyword>
<feature type="compositionally biased region" description="Polar residues" evidence="22">
    <location>
        <begin position="276"/>
        <end position="286"/>
    </location>
</feature>
<keyword evidence="6" id="KW-0597">Phosphoprotein</keyword>
<evidence type="ECO:0000256" key="10">
    <source>
        <dbReference type="ARBA" id="ARBA00022763"/>
    </source>
</evidence>
<evidence type="ECO:0000256" key="9">
    <source>
        <dbReference type="ARBA" id="ARBA00022741"/>
    </source>
</evidence>
<dbReference type="GO" id="GO:0000166">
    <property type="term" value="F:nucleotide binding"/>
    <property type="evidence" value="ECO:0007669"/>
    <property type="project" value="UniProtKB-KW"/>
</dbReference>
<evidence type="ECO:0000256" key="22">
    <source>
        <dbReference type="SAM" id="MobiDB-lite"/>
    </source>
</evidence>
<feature type="domain" description="PBZ-type" evidence="23">
    <location>
        <begin position="420"/>
        <end position="442"/>
    </location>
</feature>
<keyword evidence="5" id="KW-0963">Cytoplasm</keyword>
<evidence type="ECO:0000256" key="5">
    <source>
        <dbReference type="ARBA" id="ARBA00022490"/>
    </source>
</evidence>
<evidence type="ECO:0000256" key="6">
    <source>
        <dbReference type="ARBA" id="ARBA00022553"/>
    </source>
</evidence>
<feature type="region of interest" description="Disordered" evidence="22">
    <location>
        <begin position="337"/>
        <end position="377"/>
    </location>
</feature>
<evidence type="ECO:0000256" key="18">
    <source>
        <dbReference type="ARBA" id="ARBA00060990"/>
    </source>
</evidence>
<sequence>MSGGFELQPQDGGPRVALASGETVIGRGPLLGITDKRISRRHAILEVVGGQLRIKPIHTNPCFYRSSENSQLLPMKINLWHWLNPGDSFSLLADKYIFCVVSTHSEMEIECTLRNSQMLDEDDILNEVPKSPVINLPDKTARTSHLERTTEITETQTTSTSSVVRNPFLGECGGLSKQQSDPGQRKRSLPAWMLEDLSDQNLLAPVISGDNSIIQGSGREGICKEKTHINVTQQGRKRISSGNSESVSGGQDAGKKCKDTNQEESVISSKEMPESFSATTLSNPDMHTTKIKTQRNEIPIVGLAKVSKHKIMTKGTLTKGDEALSCSESCSSIQGKSFLSESQRSHPKSNSEASSSDTLHAKETDSLPRSSQENKVKRSSCMYGANCYRKNPVHFQHFSHPGDSDYGGMHVTGQDETDDRPECPYGASCYRKNLQHKIEYRHSILQVRSVSDEDDAVGQPNEYDLNDSFLDDEEEEYELTDEDSDWEPGKEDQEQEDVEELLKEAKKFMKRKK</sequence>
<dbReference type="PANTHER" id="PTHR21315:SF2">
    <property type="entry name" value="APRATAXIN AND PNK-LIKE FACTOR"/>
    <property type="match status" value="1"/>
</dbReference>
<dbReference type="SUPFAM" id="SSF49879">
    <property type="entry name" value="SMAD/FHA domain"/>
    <property type="match status" value="1"/>
</dbReference>
<dbReference type="Pfam" id="PF10283">
    <property type="entry name" value="zf-CCHH"/>
    <property type="match status" value="2"/>
</dbReference>
<comment type="subcellular location">
    <subcellularLocation>
        <location evidence="2">Chromosome</location>
    </subcellularLocation>
    <subcellularLocation>
        <location evidence="3">Cytoplasm</location>
        <location evidence="3">Cytosol</location>
    </subcellularLocation>
    <subcellularLocation>
        <location evidence="1">Nucleus</location>
    </subcellularLocation>
</comment>
<keyword evidence="7" id="KW-0479">Metal-binding</keyword>
<evidence type="ECO:0000259" key="23">
    <source>
        <dbReference type="Pfam" id="PF10283"/>
    </source>
</evidence>
<feature type="region of interest" description="Disordered" evidence="22">
    <location>
        <begin position="232"/>
        <end position="294"/>
    </location>
</feature>
<evidence type="ECO:0000256" key="17">
    <source>
        <dbReference type="ARBA" id="ARBA00023242"/>
    </source>
</evidence>
<dbReference type="InterPro" id="IPR019406">
    <property type="entry name" value="APLF_PBZ"/>
</dbReference>
<evidence type="ECO:0000256" key="2">
    <source>
        <dbReference type="ARBA" id="ARBA00004286"/>
    </source>
</evidence>
<reference evidence="27" key="2">
    <citation type="submission" date="2025-04" db="UniProtKB">
        <authorList>
            <consortium name="RefSeq"/>
        </authorList>
    </citation>
    <scope>IDENTIFICATION</scope>
</reference>
<feature type="compositionally biased region" description="Acidic residues" evidence="22">
    <location>
        <begin position="469"/>
        <end position="486"/>
    </location>
</feature>
<dbReference type="KEGG" id="hgl:101704813"/>
<keyword evidence="4" id="KW-0158">Chromosome</keyword>
<evidence type="ECO:0000256" key="15">
    <source>
        <dbReference type="ARBA" id="ARBA00023054"/>
    </source>
</evidence>